<dbReference type="PANTHER" id="PTHR10728:SF40">
    <property type="entry name" value="PATATIN FAMILY PROTEIN"/>
    <property type="match status" value="1"/>
</dbReference>
<dbReference type="GO" id="GO:0004623">
    <property type="term" value="F:phospholipase A2 activity"/>
    <property type="evidence" value="ECO:0007669"/>
    <property type="project" value="TreeGrafter"/>
</dbReference>
<evidence type="ECO:0000313" key="10">
    <source>
        <dbReference type="Proteomes" id="UP000249464"/>
    </source>
</evidence>
<protein>
    <recommendedName>
        <fullName evidence="6">Lysophospholipase</fullName>
        <ecNumber evidence="6">3.1.1.5</ecNumber>
    </recommendedName>
</protein>
<dbReference type="GO" id="GO:0005829">
    <property type="term" value="C:cytosol"/>
    <property type="evidence" value="ECO:0007669"/>
    <property type="project" value="TreeGrafter"/>
</dbReference>
<feature type="region of interest" description="Disordered" evidence="7">
    <location>
        <begin position="1"/>
        <end position="47"/>
    </location>
</feature>
<keyword evidence="2 5" id="KW-0378">Hydrolase</keyword>
<feature type="compositionally biased region" description="Polar residues" evidence="7">
    <location>
        <begin position="1"/>
        <end position="20"/>
    </location>
</feature>
<evidence type="ECO:0000313" key="9">
    <source>
        <dbReference type="EMBL" id="SGZ32574.1"/>
    </source>
</evidence>
<evidence type="ECO:0000256" key="4">
    <source>
        <dbReference type="ARBA" id="ARBA00023098"/>
    </source>
</evidence>
<feature type="domain" description="PLA2c" evidence="8">
    <location>
        <begin position="160"/>
        <end position="832"/>
    </location>
</feature>
<dbReference type="PANTHER" id="PTHR10728">
    <property type="entry name" value="CYTOSOLIC PHOSPHOLIPASE A2"/>
    <property type="match status" value="1"/>
</dbReference>
<keyword evidence="10" id="KW-1185">Reference proteome</keyword>
<feature type="region of interest" description="Disordered" evidence="7">
    <location>
        <begin position="401"/>
        <end position="424"/>
    </location>
</feature>
<feature type="compositionally biased region" description="Basic and acidic residues" evidence="7">
    <location>
        <begin position="652"/>
        <end position="674"/>
    </location>
</feature>
<dbReference type="AlphaFoldDB" id="A0A2X0NII4"/>
<keyword evidence="4 5" id="KW-0443">Lipid metabolism</keyword>
<dbReference type="Pfam" id="PF01735">
    <property type="entry name" value="PLA2_B"/>
    <property type="match status" value="2"/>
</dbReference>
<dbReference type="SUPFAM" id="SSF52151">
    <property type="entry name" value="FabD/lysophospholipase-like"/>
    <property type="match status" value="1"/>
</dbReference>
<evidence type="ECO:0000256" key="6">
    <source>
        <dbReference type="RuleBase" id="RU362103"/>
    </source>
</evidence>
<dbReference type="EMBL" id="FQNC01000118">
    <property type="protein sequence ID" value="SGZ32574.1"/>
    <property type="molecule type" value="Genomic_DNA"/>
</dbReference>
<dbReference type="InterPro" id="IPR016035">
    <property type="entry name" value="Acyl_Trfase/lysoPLipase"/>
</dbReference>
<evidence type="ECO:0000256" key="7">
    <source>
        <dbReference type="SAM" id="MobiDB-lite"/>
    </source>
</evidence>
<comment type="catalytic activity">
    <reaction evidence="6">
        <text>a 1-acyl-sn-glycero-3-phosphocholine + H2O = sn-glycerol 3-phosphocholine + a fatty acid + H(+)</text>
        <dbReference type="Rhea" id="RHEA:15177"/>
        <dbReference type="ChEBI" id="CHEBI:15377"/>
        <dbReference type="ChEBI" id="CHEBI:15378"/>
        <dbReference type="ChEBI" id="CHEBI:16870"/>
        <dbReference type="ChEBI" id="CHEBI:28868"/>
        <dbReference type="ChEBI" id="CHEBI:58168"/>
        <dbReference type="EC" id="3.1.1.5"/>
    </reaction>
</comment>
<feature type="region of interest" description="Disordered" evidence="7">
    <location>
        <begin position="627"/>
        <end position="690"/>
    </location>
</feature>
<name>A0A2X0NII4_9BASI</name>
<feature type="compositionally biased region" description="Low complexity" evidence="7">
    <location>
        <begin position="21"/>
        <end position="33"/>
    </location>
</feature>
<dbReference type="PROSITE" id="PS51210">
    <property type="entry name" value="PLA2C"/>
    <property type="match status" value="1"/>
</dbReference>
<dbReference type="InterPro" id="IPR002642">
    <property type="entry name" value="LysoPLipase_cat_dom"/>
</dbReference>
<dbReference type="EC" id="3.1.1.5" evidence="6"/>
<dbReference type="SMART" id="SM00022">
    <property type="entry name" value="PLAc"/>
    <property type="match status" value="1"/>
</dbReference>
<comment type="similarity">
    <text evidence="1 6">Belongs to the lysophospholipase family.</text>
</comment>
<evidence type="ECO:0000259" key="8">
    <source>
        <dbReference type="PROSITE" id="PS51210"/>
    </source>
</evidence>
<dbReference type="GO" id="GO:0004622">
    <property type="term" value="F:phosphatidylcholine lysophospholipase activity"/>
    <property type="evidence" value="ECO:0007669"/>
    <property type="project" value="UniProtKB-EC"/>
</dbReference>
<evidence type="ECO:0000256" key="3">
    <source>
        <dbReference type="ARBA" id="ARBA00022963"/>
    </source>
</evidence>
<evidence type="ECO:0000256" key="1">
    <source>
        <dbReference type="ARBA" id="ARBA00008780"/>
    </source>
</evidence>
<proteinExistence type="inferred from homology"/>
<gene>
    <name evidence="9" type="primary">BQ5605_C040g11891</name>
    <name evidence="9" type="ORF">BQ5605_C040G11891</name>
</gene>
<keyword evidence="3 5" id="KW-0442">Lipid degradation</keyword>
<dbReference type="Proteomes" id="UP000249464">
    <property type="component" value="Unassembled WGS sequence"/>
</dbReference>
<dbReference type="GO" id="GO:0046475">
    <property type="term" value="P:glycerophospholipid catabolic process"/>
    <property type="evidence" value="ECO:0007669"/>
    <property type="project" value="TreeGrafter"/>
</dbReference>
<dbReference type="Gene3D" id="3.40.1090.10">
    <property type="entry name" value="Cytosolic phospholipase A2 catalytic domain"/>
    <property type="match status" value="1"/>
</dbReference>
<evidence type="ECO:0000256" key="5">
    <source>
        <dbReference type="PROSITE-ProRule" id="PRU00555"/>
    </source>
</evidence>
<sequence length="832" mass="91900">MFSTRSLCRTTTAVSSTPPNRSLSTSTQATLSSSRRHHPSSSSASSGGIGFATAAAVVTGAGGLTLAGRRYLSSSNMLCEEAKGDGKETPSSTGLFSLNSLPSLPSLPKDLVHSLSSSSWVKAFQTLRGSLDLIQKEIEGGEDSARAAILAQKDDITIHPELAWDAQVRLGTEVGIAERAFLRERKERMKVHFARLMDLHEEEIDVRDLPVIAMAGSGGGYRAMVNTLGSVKAAQESGVWDVVSYVSAISGSCWAISTYYSIGEGNIDRTLDHIKKRMQQHFLDPTTLEWLIQPKTNQVRIVTTGNVQSSNLRPLIFGPLPFPQYVLSGAILKGASKAGTLSLVDAYGTAVASRLYVPDDPEAELSLENLKISHQRVHIDSGEHPLPIYCTIRHEIPRAAEVDKADSESKDENRTDAERKGAKEKKEELLLEGRWMWFETTPHEVGCDELGAWIPTWSLGRAFENGKSVERVPELSLTIMSGVFASAFCATLYSYFKEIRPVLGTLPFFDTINSFVMDRQPQLDSIHPLPPAEFPNFLKGLAGKLRPGAPQDITELTSLGFMDAGANLNIPYVPLFRRDVDIAIALDASADSQDLWFETAHQYAEARELKSWPRVDWKGLFKDLKEEASSGSEEENEKDKKASSDQAASKVDAAKLQEKEAKLANGGKEHKEQEINPQRPPVGSAPHSMKLNNEGEEVRKEGEEEMVDKLPTSQEGEPPLGKCNIWIGSTQDEDAPCRNDNPTVQQVMERDGISLVYYPLTSGPELENVSEVWSTWRFEYPEDETERLIRLARANFHSGDEQLKMLIRGVYERKKKQRLANEASDKKTRAKL</sequence>
<accession>A0A2X0NII4</accession>
<evidence type="ECO:0000256" key="2">
    <source>
        <dbReference type="ARBA" id="ARBA00022801"/>
    </source>
</evidence>
<reference evidence="9 10" key="1">
    <citation type="submission" date="2016-11" db="EMBL/GenBank/DDBJ databases">
        <authorList>
            <person name="Jaros S."/>
            <person name="Januszkiewicz K."/>
            <person name="Wedrychowicz H."/>
        </authorList>
    </citation>
    <scope>NUCLEOTIDE SEQUENCE [LARGE SCALE GENOMIC DNA]</scope>
</reference>
<dbReference type="STRING" id="796604.A0A2X0NII4"/>
<organism evidence="9 10">
    <name type="scientific">Microbotryum silenes-dioicae</name>
    <dbReference type="NCBI Taxonomy" id="796604"/>
    <lineage>
        <taxon>Eukaryota</taxon>
        <taxon>Fungi</taxon>
        <taxon>Dikarya</taxon>
        <taxon>Basidiomycota</taxon>
        <taxon>Pucciniomycotina</taxon>
        <taxon>Microbotryomycetes</taxon>
        <taxon>Microbotryales</taxon>
        <taxon>Microbotryaceae</taxon>
        <taxon>Microbotryum</taxon>
    </lineage>
</organism>